<evidence type="ECO:0000313" key="5">
    <source>
        <dbReference type="Proteomes" id="UP000192907"/>
    </source>
</evidence>
<dbReference type="AlphaFoldDB" id="A0A1Y6CCS7"/>
<feature type="transmembrane region" description="Helical" evidence="2">
    <location>
        <begin position="20"/>
        <end position="38"/>
    </location>
</feature>
<keyword evidence="2" id="KW-0812">Transmembrane</keyword>
<dbReference type="Pfam" id="PF08334">
    <property type="entry name" value="T2SSG"/>
    <property type="match status" value="1"/>
</dbReference>
<proteinExistence type="predicted"/>
<organism evidence="4 5">
    <name type="scientific">Pseudobacteriovorax antillogorgiicola</name>
    <dbReference type="NCBI Taxonomy" id="1513793"/>
    <lineage>
        <taxon>Bacteria</taxon>
        <taxon>Pseudomonadati</taxon>
        <taxon>Bdellovibrionota</taxon>
        <taxon>Oligoflexia</taxon>
        <taxon>Oligoflexales</taxon>
        <taxon>Pseudobacteriovoracaceae</taxon>
        <taxon>Pseudobacteriovorax</taxon>
    </lineage>
</organism>
<dbReference type="NCBIfam" id="TIGR02532">
    <property type="entry name" value="IV_pilin_GFxxxE"/>
    <property type="match status" value="1"/>
</dbReference>
<dbReference type="InterPro" id="IPR013545">
    <property type="entry name" value="T2SS_protein-GspG_C"/>
</dbReference>
<feature type="domain" description="Type II secretion system protein GspG C-terminal" evidence="3">
    <location>
        <begin position="40"/>
        <end position="134"/>
    </location>
</feature>
<reference evidence="5" key="1">
    <citation type="submission" date="2017-04" db="EMBL/GenBank/DDBJ databases">
        <authorList>
            <person name="Varghese N."/>
            <person name="Submissions S."/>
        </authorList>
    </citation>
    <scope>NUCLEOTIDE SEQUENCE [LARGE SCALE GENOMIC DNA]</scope>
    <source>
        <strain evidence="5">RKEM611</strain>
    </source>
</reference>
<dbReference type="RefSeq" id="WP_132322076.1">
    <property type="nucleotide sequence ID" value="NZ_FWZT01000017.1"/>
</dbReference>
<keyword evidence="1" id="KW-0488">Methylation</keyword>
<dbReference type="InterPro" id="IPR000983">
    <property type="entry name" value="Bac_GSPG_pilin"/>
</dbReference>
<evidence type="ECO:0000313" key="4">
    <source>
        <dbReference type="EMBL" id="SMF55075.1"/>
    </source>
</evidence>
<dbReference type="GO" id="GO:0015627">
    <property type="term" value="C:type II protein secretion system complex"/>
    <property type="evidence" value="ECO:0007669"/>
    <property type="project" value="InterPro"/>
</dbReference>
<evidence type="ECO:0000256" key="1">
    <source>
        <dbReference type="ARBA" id="ARBA00022481"/>
    </source>
</evidence>
<dbReference type="SUPFAM" id="SSF54523">
    <property type="entry name" value="Pili subunits"/>
    <property type="match status" value="1"/>
</dbReference>
<dbReference type="STRING" id="1513793.SAMN06296036_11775"/>
<evidence type="ECO:0000259" key="3">
    <source>
        <dbReference type="Pfam" id="PF08334"/>
    </source>
</evidence>
<accession>A0A1Y6CCS7</accession>
<dbReference type="GO" id="GO:0015628">
    <property type="term" value="P:protein secretion by the type II secretion system"/>
    <property type="evidence" value="ECO:0007669"/>
    <property type="project" value="InterPro"/>
</dbReference>
<name>A0A1Y6CCS7_9BACT</name>
<protein>
    <submittedName>
        <fullName evidence="4">General secretion pathway protein G</fullName>
    </submittedName>
</protein>
<gene>
    <name evidence="4" type="ORF">SAMN06296036_11775</name>
</gene>
<keyword evidence="2" id="KW-1133">Transmembrane helix</keyword>
<dbReference type="PRINTS" id="PR00813">
    <property type="entry name" value="BCTERIALGSPG"/>
</dbReference>
<dbReference type="Proteomes" id="UP000192907">
    <property type="component" value="Unassembled WGS sequence"/>
</dbReference>
<dbReference type="OrthoDB" id="9795612at2"/>
<keyword evidence="2" id="KW-0472">Membrane</keyword>
<evidence type="ECO:0000256" key="2">
    <source>
        <dbReference type="SAM" id="Phobius"/>
    </source>
</evidence>
<dbReference type="Gene3D" id="3.30.700.10">
    <property type="entry name" value="Glycoprotein, Type 4 Pilin"/>
    <property type="match status" value="1"/>
</dbReference>
<dbReference type="EMBL" id="FWZT01000017">
    <property type="protein sequence ID" value="SMF55075.1"/>
    <property type="molecule type" value="Genomic_DNA"/>
</dbReference>
<dbReference type="InterPro" id="IPR045584">
    <property type="entry name" value="Pilin-like"/>
</dbReference>
<sequence>MSLKNYHKQLTSKSQSGMSIIEILIVIALMGTVMALLVTNLTGTQEEANKDLTKLAIGKLEKGLELYRVHMMRYPREPEGLEVLLNSSHRKWRGPYSTEDSLYDPFGNKFVYKIENGKPIVFSVGLDGIVDTEDDIYRDDDAVDDEPVSFEMEVPTEGQDSH</sequence>
<dbReference type="InterPro" id="IPR012902">
    <property type="entry name" value="N_methyl_site"/>
</dbReference>
<keyword evidence="5" id="KW-1185">Reference proteome</keyword>